<dbReference type="Pfam" id="PF02608">
    <property type="entry name" value="Bmp"/>
    <property type="match status" value="1"/>
</dbReference>
<keyword evidence="5" id="KW-0472">Membrane</keyword>
<dbReference type="Gene3D" id="3.40.50.2300">
    <property type="match status" value="2"/>
</dbReference>
<evidence type="ECO:0000256" key="5">
    <source>
        <dbReference type="ARBA" id="ARBA00023136"/>
    </source>
</evidence>
<dbReference type="SUPFAM" id="SSF53822">
    <property type="entry name" value="Periplasmic binding protein-like I"/>
    <property type="match status" value="1"/>
</dbReference>
<keyword evidence="3" id="KW-1003">Cell membrane</keyword>
<comment type="similarity">
    <text evidence="2">Belongs to the BMP lipoprotein family.</text>
</comment>
<evidence type="ECO:0000313" key="9">
    <source>
        <dbReference type="EMBL" id="MDC3420074.1"/>
    </source>
</evidence>
<evidence type="ECO:0000256" key="2">
    <source>
        <dbReference type="ARBA" id="ARBA00008610"/>
    </source>
</evidence>
<dbReference type="InterPro" id="IPR050957">
    <property type="entry name" value="BMP_lipoprotein"/>
</dbReference>
<reference evidence="9" key="1">
    <citation type="submission" date="2022-06" db="EMBL/GenBank/DDBJ databases">
        <title>Aquibacillus sp. a new bacterium isolated from soil saline samples.</title>
        <authorList>
            <person name="Galisteo C."/>
            <person name="De La Haba R."/>
            <person name="Sanchez-Porro C."/>
            <person name="Ventosa A."/>
        </authorList>
    </citation>
    <scope>NUCLEOTIDE SEQUENCE</scope>
    <source>
        <strain evidence="9">JCM 12387</strain>
    </source>
</reference>
<keyword evidence="6" id="KW-0449">Lipoprotein</keyword>
<evidence type="ECO:0000256" key="3">
    <source>
        <dbReference type="ARBA" id="ARBA00022475"/>
    </source>
</evidence>
<dbReference type="InterPro" id="IPR028082">
    <property type="entry name" value="Peripla_BP_I"/>
</dbReference>
<evidence type="ECO:0000256" key="4">
    <source>
        <dbReference type="ARBA" id="ARBA00022729"/>
    </source>
</evidence>
<comment type="caution">
    <text evidence="9">The sequence shown here is derived from an EMBL/GenBank/DDBJ whole genome shotgun (WGS) entry which is preliminary data.</text>
</comment>
<dbReference type="GO" id="GO:0005886">
    <property type="term" value="C:plasma membrane"/>
    <property type="evidence" value="ECO:0007669"/>
    <property type="project" value="UniProtKB-SubCell"/>
</dbReference>
<dbReference type="PANTHER" id="PTHR34296">
    <property type="entry name" value="TRANSCRIPTIONAL ACTIVATOR PROTEIN MED"/>
    <property type="match status" value="1"/>
</dbReference>
<feature type="domain" description="ABC transporter substrate-binding protein PnrA-like" evidence="8">
    <location>
        <begin position="29"/>
        <end position="314"/>
    </location>
</feature>
<evidence type="ECO:0000256" key="6">
    <source>
        <dbReference type="ARBA" id="ARBA00023288"/>
    </source>
</evidence>
<evidence type="ECO:0000259" key="8">
    <source>
        <dbReference type="Pfam" id="PF02608"/>
    </source>
</evidence>
<accession>A0A9X3WMK1</accession>
<evidence type="ECO:0000313" key="10">
    <source>
        <dbReference type="Proteomes" id="UP001145072"/>
    </source>
</evidence>
<dbReference type="EMBL" id="JAMQJZ010000004">
    <property type="protein sequence ID" value="MDC3420074.1"/>
    <property type="molecule type" value="Genomic_DNA"/>
</dbReference>
<comment type="subcellular location">
    <subcellularLocation>
        <location evidence="1">Cell membrane</location>
        <topology evidence="1">Lipid-anchor</topology>
    </subcellularLocation>
</comment>
<dbReference type="InterPro" id="IPR003760">
    <property type="entry name" value="PnrA-like"/>
</dbReference>
<keyword evidence="10" id="KW-1185">Reference proteome</keyword>
<protein>
    <submittedName>
        <fullName evidence="9">BMP family ABC transporter substrate-binding protein</fullName>
    </submittedName>
</protein>
<sequence length="326" mass="37051">MKKHFVFIHILVMSFVVLTGCNSFEKGEIQKVGMLVENSVSDQTWGNKGYKGLVEIKEEYNVDVYFKEEMKTQQDVNRAVEEFSAKGINLIFGHSSIYGKMFDNISDSYPDIHFVYFNGGYYNNDNLTSLNFNSHAMGFFAGMIAGEMTKTNKVGLIAAFEWQPEVEGFYEGVYYQNREASVSMDFVNSWDNEERAIQLFDRMNAQEVDVFYPAGDAFSFAVLEEVNKNDKYGIGFVTDQSHLGDHVLTSTIQQVNELYLLAADKFNNEKLKGGYYTFDFQEGVITLGEFSPEVPNSFESKVNKDLESYIETGLLPNELGDLPNDL</sequence>
<feature type="signal peptide" evidence="7">
    <location>
        <begin position="1"/>
        <end position="19"/>
    </location>
</feature>
<name>A0A9X3WMK1_9BACI</name>
<keyword evidence="4 7" id="KW-0732">Signal</keyword>
<dbReference type="Proteomes" id="UP001145072">
    <property type="component" value="Unassembled WGS sequence"/>
</dbReference>
<evidence type="ECO:0000256" key="7">
    <source>
        <dbReference type="SAM" id="SignalP"/>
    </source>
</evidence>
<proteinExistence type="inferred from homology"/>
<organism evidence="9 10">
    <name type="scientific">Aquibacillus koreensis</name>
    <dbReference type="NCBI Taxonomy" id="279446"/>
    <lineage>
        <taxon>Bacteria</taxon>
        <taxon>Bacillati</taxon>
        <taxon>Bacillota</taxon>
        <taxon>Bacilli</taxon>
        <taxon>Bacillales</taxon>
        <taxon>Bacillaceae</taxon>
        <taxon>Aquibacillus</taxon>
    </lineage>
</organism>
<evidence type="ECO:0000256" key="1">
    <source>
        <dbReference type="ARBA" id="ARBA00004193"/>
    </source>
</evidence>
<gene>
    <name evidence="9" type="ORF">NC661_06795</name>
</gene>
<dbReference type="PROSITE" id="PS51257">
    <property type="entry name" value="PROKAR_LIPOPROTEIN"/>
    <property type="match status" value="1"/>
</dbReference>
<dbReference type="PANTHER" id="PTHR34296:SF2">
    <property type="entry name" value="ABC TRANSPORTER GUANOSINE-BINDING PROTEIN NUPN"/>
    <property type="match status" value="1"/>
</dbReference>
<dbReference type="AlphaFoldDB" id="A0A9X3WMK1"/>
<feature type="chain" id="PRO_5040729431" evidence="7">
    <location>
        <begin position="20"/>
        <end position="326"/>
    </location>
</feature>